<organism evidence="7 8">
    <name type="scientific">Prevotella multiformis DSM 16608</name>
    <dbReference type="NCBI Taxonomy" id="888743"/>
    <lineage>
        <taxon>Bacteria</taxon>
        <taxon>Pseudomonadati</taxon>
        <taxon>Bacteroidota</taxon>
        <taxon>Bacteroidia</taxon>
        <taxon>Bacteroidales</taxon>
        <taxon>Prevotellaceae</taxon>
        <taxon>Prevotella</taxon>
    </lineage>
</organism>
<dbReference type="STRING" id="888743.HMPREF9141_1133"/>
<evidence type="ECO:0000256" key="6">
    <source>
        <dbReference type="SAM" id="Phobius"/>
    </source>
</evidence>
<evidence type="ECO:0000256" key="2">
    <source>
        <dbReference type="ARBA" id="ARBA00022475"/>
    </source>
</evidence>
<name>F0F6B1_9BACT</name>
<evidence type="ECO:0000313" key="7">
    <source>
        <dbReference type="EMBL" id="EGC20193.1"/>
    </source>
</evidence>
<dbReference type="OrthoDB" id="5365632at2"/>
<proteinExistence type="predicted"/>
<evidence type="ECO:0000256" key="3">
    <source>
        <dbReference type="ARBA" id="ARBA00022692"/>
    </source>
</evidence>
<feature type="transmembrane region" description="Helical" evidence="6">
    <location>
        <begin position="364"/>
        <end position="383"/>
    </location>
</feature>
<dbReference type="InterPro" id="IPR002528">
    <property type="entry name" value="MATE_fam"/>
</dbReference>
<dbReference type="PANTHER" id="PTHR30250:SF26">
    <property type="entry name" value="PSMA PROTEIN"/>
    <property type="match status" value="1"/>
</dbReference>
<dbReference type="eggNOG" id="COG2244">
    <property type="taxonomic scope" value="Bacteria"/>
</dbReference>
<feature type="transmembrane region" description="Helical" evidence="6">
    <location>
        <begin position="293"/>
        <end position="314"/>
    </location>
</feature>
<evidence type="ECO:0000256" key="5">
    <source>
        <dbReference type="ARBA" id="ARBA00023136"/>
    </source>
</evidence>
<evidence type="ECO:0000313" key="8">
    <source>
        <dbReference type="Proteomes" id="UP000005697"/>
    </source>
</evidence>
<feature type="transmembrane region" description="Helical" evidence="6">
    <location>
        <begin position="244"/>
        <end position="272"/>
    </location>
</feature>
<comment type="subcellular location">
    <subcellularLocation>
        <location evidence="1">Cell membrane</location>
        <topology evidence="1">Multi-pass membrane protein</topology>
    </subcellularLocation>
</comment>
<keyword evidence="8" id="KW-1185">Reference proteome</keyword>
<feature type="transmembrane region" description="Helical" evidence="6">
    <location>
        <begin position="73"/>
        <end position="99"/>
    </location>
</feature>
<dbReference type="AlphaFoldDB" id="F0F6B1"/>
<evidence type="ECO:0000256" key="1">
    <source>
        <dbReference type="ARBA" id="ARBA00004651"/>
    </source>
</evidence>
<feature type="transmembrane region" description="Helical" evidence="6">
    <location>
        <begin position="145"/>
        <end position="167"/>
    </location>
</feature>
<feature type="transmembrane region" description="Helical" evidence="6">
    <location>
        <begin position="454"/>
        <end position="477"/>
    </location>
</feature>
<evidence type="ECO:0000256" key="4">
    <source>
        <dbReference type="ARBA" id="ARBA00022989"/>
    </source>
</evidence>
<keyword evidence="2" id="KW-1003">Cell membrane</keyword>
<dbReference type="Pfam" id="PF01554">
    <property type="entry name" value="MatE"/>
    <property type="match status" value="1"/>
</dbReference>
<keyword evidence="5 6" id="KW-0472">Membrane</keyword>
<feature type="transmembrane region" description="Helical" evidence="6">
    <location>
        <begin position="31"/>
        <end position="52"/>
    </location>
</feature>
<keyword evidence="4 6" id="KW-1133">Transmembrane helix</keyword>
<comment type="caution">
    <text evidence="7">The sequence shown here is derived from an EMBL/GenBank/DDBJ whole genome shotgun (WGS) entry which is preliminary data.</text>
</comment>
<feature type="transmembrane region" description="Helical" evidence="6">
    <location>
        <begin position="173"/>
        <end position="191"/>
    </location>
</feature>
<keyword evidence="3 6" id="KW-0812">Transmembrane</keyword>
<feature type="transmembrane region" description="Helical" evidence="6">
    <location>
        <begin position="111"/>
        <end position="133"/>
    </location>
</feature>
<accession>F0F6B1</accession>
<feature type="transmembrane region" description="Helical" evidence="6">
    <location>
        <begin position="389"/>
        <end position="412"/>
    </location>
</feature>
<dbReference type="InterPro" id="IPR050833">
    <property type="entry name" value="Poly_Biosynth_Transport"/>
</dbReference>
<gene>
    <name evidence="7" type="ORF">HMPREF9141_1133</name>
</gene>
<dbReference type="GO" id="GO:0015297">
    <property type="term" value="F:antiporter activity"/>
    <property type="evidence" value="ECO:0007669"/>
    <property type="project" value="InterPro"/>
</dbReference>
<protein>
    <submittedName>
        <fullName evidence="7">Polysaccharide biosynthesis protein</fullName>
    </submittedName>
</protein>
<feature type="transmembrane region" description="Helical" evidence="6">
    <location>
        <begin position="326"/>
        <end position="344"/>
    </location>
</feature>
<dbReference type="EMBL" id="AEWX01000017">
    <property type="protein sequence ID" value="EGC20193.1"/>
    <property type="molecule type" value="Genomic_DNA"/>
</dbReference>
<feature type="transmembrane region" description="Helical" evidence="6">
    <location>
        <begin position="424"/>
        <end position="448"/>
    </location>
</feature>
<reference evidence="7 8" key="1">
    <citation type="submission" date="2011-01" db="EMBL/GenBank/DDBJ databases">
        <authorList>
            <person name="Muzny D."/>
            <person name="Qin X."/>
            <person name="Deng J."/>
            <person name="Jiang H."/>
            <person name="Liu Y."/>
            <person name="Qu J."/>
            <person name="Song X.-Z."/>
            <person name="Zhang L."/>
            <person name="Thornton R."/>
            <person name="Coyle M."/>
            <person name="Francisco L."/>
            <person name="Jackson L."/>
            <person name="Javaid M."/>
            <person name="Korchina V."/>
            <person name="Kovar C."/>
            <person name="Mata R."/>
            <person name="Mathew T."/>
            <person name="Ngo R."/>
            <person name="Nguyen L."/>
            <person name="Nguyen N."/>
            <person name="Okwuonu G."/>
            <person name="Ongeri F."/>
            <person name="Pham C."/>
            <person name="Simmons D."/>
            <person name="Wilczek-Boney K."/>
            <person name="Hale W."/>
            <person name="Jakkamsetti A."/>
            <person name="Pham P."/>
            <person name="Ruth R."/>
            <person name="San Lucas F."/>
            <person name="Warren J."/>
            <person name="Zhang J."/>
            <person name="Zhao Z."/>
            <person name="Zhou C."/>
            <person name="Zhu D."/>
            <person name="Lee S."/>
            <person name="Bess C."/>
            <person name="Blankenburg K."/>
            <person name="Forbes L."/>
            <person name="Fu Q."/>
            <person name="Gubbala S."/>
            <person name="Hirani K."/>
            <person name="Jayaseelan J.C."/>
            <person name="Lara F."/>
            <person name="Munidasa M."/>
            <person name="Palculict T."/>
            <person name="Patil S."/>
            <person name="Pu L.-L."/>
            <person name="Saada N."/>
            <person name="Tang L."/>
            <person name="Weissenberger G."/>
            <person name="Zhu Y."/>
            <person name="Hemphill L."/>
            <person name="Shang Y."/>
            <person name="Youmans B."/>
            <person name="Ayvaz T."/>
            <person name="Ross M."/>
            <person name="Santibanez J."/>
            <person name="Aqrawi P."/>
            <person name="Gross S."/>
            <person name="Joshi V."/>
            <person name="Fowler G."/>
            <person name="Nazareth L."/>
            <person name="Reid J."/>
            <person name="Worley K."/>
            <person name="Petrosino J."/>
            <person name="Highlander S."/>
            <person name="Gibbs R."/>
        </authorList>
    </citation>
    <scope>NUCLEOTIDE SEQUENCE [LARGE SCALE GENOMIC DNA]</scope>
    <source>
        <strain evidence="7 8">DSM 16608</strain>
    </source>
</reference>
<dbReference type="GO" id="GO:0005886">
    <property type="term" value="C:plasma membrane"/>
    <property type="evidence" value="ECO:0007669"/>
    <property type="project" value="UniProtKB-SubCell"/>
</dbReference>
<dbReference type="GO" id="GO:0042910">
    <property type="term" value="F:xenobiotic transmembrane transporter activity"/>
    <property type="evidence" value="ECO:0007669"/>
    <property type="project" value="InterPro"/>
</dbReference>
<dbReference type="Proteomes" id="UP000005697">
    <property type="component" value="Unassembled WGS sequence"/>
</dbReference>
<sequence>MLYIRMFISMAIQFFTSRIVLQALGVEDYGLYNLVGGIIVLVNVLSGSLSSATSRYITVALGDGDFEELSKTFSTALVIHLALSGIFLIIAETVGLWFINTQLVIPADRLIAANWVYQVAICSTIMGITQAPYNAAINSHEDFKIYAYIDILSSFLKLGIALIVLLNNSFDNLIFYSILYGVVSIGIMFSYRRFCATHYAETKFNSSFDRTLFPRMLSYSGWNLLSSVSLTFCQQGTNILYNWFLGNAIIAAAGIAGMVQATLNTFASNIMTAFNPQVIKEYAQKNYRRVNELIIMGAKLTSLMTLLISIPVFVKMDYLMGLWLDKVPEGAVIICQILLIRNFFNNFNPLTYTAITASGNVKWVNILCGALYLISLPITYSILYFTHSYIFVTVAGIFTGAFSTCFVYIYILKKQMKEFNISEYFLRTISPMFLIGCFVLGLCLGIKSFVSDNLYALVMITIVSSVLVILLSFYVVFDHHTREMTLLLIRKKLHLL</sequence>
<dbReference type="HOGENOM" id="CLU_040798_1_0_10"/>
<dbReference type="PANTHER" id="PTHR30250">
    <property type="entry name" value="PST FAMILY PREDICTED COLANIC ACID TRANSPORTER"/>
    <property type="match status" value="1"/>
</dbReference>